<keyword evidence="3" id="KW-0805">Transcription regulation</keyword>
<comment type="domain">
    <text evidence="3">The PPC domain mediates interactions between AHL proteins.</text>
</comment>
<dbReference type="Proteomes" id="UP001055439">
    <property type="component" value="Chromosome 5"/>
</dbReference>
<feature type="compositionally biased region" description="Low complexity" evidence="4">
    <location>
        <begin position="399"/>
        <end position="411"/>
    </location>
</feature>
<proteinExistence type="predicted"/>
<dbReference type="SUPFAM" id="SSF117856">
    <property type="entry name" value="AF0104/ALDC/Ptd012-like"/>
    <property type="match status" value="1"/>
</dbReference>
<feature type="domain" description="PPC" evidence="5">
    <location>
        <begin position="251"/>
        <end position="392"/>
    </location>
</feature>
<dbReference type="AlphaFoldDB" id="A0A9E7FYZ2"/>
<feature type="region of interest" description="Disordered" evidence="4">
    <location>
        <begin position="134"/>
        <end position="195"/>
    </location>
</feature>
<dbReference type="InterPro" id="IPR005175">
    <property type="entry name" value="PPC_dom"/>
</dbReference>
<feature type="region of interest" description="Disordered" evidence="4">
    <location>
        <begin position="383"/>
        <end position="426"/>
    </location>
</feature>
<evidence type="ECO:0000259" key="5">
    <source>
        <dbReference type="PROSITE" id="PS51742"/>
    </source>
</evidence>
<dbReference type="InterPro" id="IPR039605">
    <property type="entry name" value="AHL"/>
</dbReference>
<keyword evidence="2 3" id="KW-0539">Nucleus</keyword>
<evidence type="ECO:0000256" key="1">
    <source>
        <dbReference type="ARBA" id="ARBA00004123"/>
    </source>
</evidence>
<dbReference type="GO" id="GO:0005634">
    <property type="term" value="C:nucleus"/>
    <property type="evidence" value="ECO:0007669"/>
    <property type="project" value="UniProtKB-SubCell"/>
</dbReference>
<dbReference type="Gene3D" id="3.30.1330.80">
    <property type="entry name" value="Hypothetical protein, similar to alpha- acetolactate decarboxylase, domain 2"/>
    <property type="match status" value="1"/>
</dbReference>
<sequence>MSAFLMELVGMPRDVEEVHKGGNDGAVRFDEEDAVKSYNSVLGNSGGEEIEGDDEDSKDALDAHDRVRIVLVGNGAWSSVLSCMEVRSEQGFMASRDSSSFNVSLQTSPLQPQPLEMQSMRLAYTADGTAIYKPISSSSPAPQPPPTYLGGGGGSIATGDGSTASTAVPPHGLNINVGEPVKKKRGRPRKYGPDGLALTSLATAASVSSSSPPAGAGHLAPSGSADATKKPKGRPPGSSKKQQMGALGSAGTGFTPHIITVMAGEDVSSKIMSLSQHGSRAICILSANGAISNVTLRQPATSGGTVTYEGRFEILSLSGSFLLSESGGQRSRTGGLSVSLAGPDGRVLGGGVAGLLMAASPVQVVVGSFIPVVKKESKQINPIDPASAKAAPGGMTRASSPPSRGSLSESSGGPGSPLNQSSGACNNSNQLGLANILWK</sequence>
<keyword evidence="3" id="KW-0238">DNA-binding</keyword>
<comment type="subcellular location">
    <subcellularLocation>
        <location evidence="1 3">Nucleus</location>
    </subcellularLocation>
</comment>
<keyword evidence="7" id="KW-1185">Reference proteome</keyword>
<evidence type="ECO:0000256" key="3">
    <source>
        <dbReference type="RuleBase" id="RU367031"/>
    </source>
</evidence>
<evidence type="ECO:0000256" key="2">
    <source>
        <dbReference type="ARBA" id="ARBA00023242"/>
    </source>
</evidence>
<dbReference type="FunFam" id="3.30.1330.80:FF:000003">
    <property type="entry name" value="AT-hook motif nuclear-localized protein 1-like"/>
    <property type="match status" value="1"/>
</dbReference>
<dbReference type="PANTHER" id="PTHR31500">
    <property type="entry name" value="AT-HOOK MOTIF NUCLEAR-LOCALIZED PROTEIN 9"/>
    <property type="match status" value="1"/>
</dbReference>
<dbReference type="GO" id="GO:0003680">
    <property type="term" value="F:minor groove of adenine-thymine-rich DNA binding"/>
    <property type="evidence" value="ECO:0007669"/>
    <property type="project" value="UniProtKB-UniRule"/>
</dbReference>
<dbReference type="PROSITE" id="PS51742">
    <property type="entry name" value="PPC"/>
    <property type="match status" value="1"/>
</dbReference>
<name>A0A9E7FYZ2_9LILI</name>
<protein>
    <recommendedName>
        <fullName evidence="3">AT-hook motif nuclear-localized protein</fullName>
    </recommendedName>
</protein>
<dbReference type="OrthoDB" id="1750003at2759"/>
<feature type="region of interest" description="Disordered" evidence="4">
    <location>
        <begin position="207"/>
        <end position="251"/>
    </location>
</feature>
<accession>A0A9E7FYZ2</accession>
<reference evidence="6" key="1">
    <citation type="submission" date="2022-05" db="EMBL/GenBank/DDBJ databases">
        <title>The Musa troglodytarum L. genome provides insights into the mechanism of non-climacteric behaviour and enrichment of carotenoids.</title>
        <authorList>
            <person name="Wang J."/>
        </authorList>
    </citation>
    <scope>NUCLEOTIDE SEQUENCE</scope>
    <source>
        <tissue evidence="6">Leaf</tissue>
    </source>
</reference>
<organism evidence="6 7">
    <name type="scientific">Musa troglodytarum</name>
    <name type="common">fe'i banana</name>
    <dbReference type="NCBI Taxonomy" id="320322"/>
    <lineage>
        <taxon>Eukaryota</taxon>
        <taxon>Viridiplantae</taxon>
        <taxon>Streptophyta</taxon>
        <taxon>Embryophyta</taxon>
        <taxon>Tracheophyta</taxon>
        <taxon>Spermatophyta</taxon>
        <taxon>Magnoliopsida</taxon>
        <taxon>Liliopsida</taxon>
        <taxon>Zingiberales</taxon>
        <taxon>Musaceae</taxon>
        <taxon>Musa</taxon>
    </lineage>
</organism>
<feature type="compositionally biased region" description="Low complexity" evidence="4">
    <location>
        <begin position="207"/>
        <end position="225"/>
    </location>
</feature>
<dbReference type="CDD" id="cd11378">
    <property type="entry name" value="DUF296"/>
    <property type="match status" value="1"/>
</dbReference>
<evidence type="ECO:0000256" key="4">
    <source>
        <dbReference type="SAM" id="MobiDB-lite"/>
    </source>
</evidence>
<dbReference type="PANTHER" id="PTHR31500:SF57">
    <property type="entry name" value="AT-HOOK MOTIF NUCLEAR-LOCALIZED PROTEIN 10"/>
    <property type="match status" value="1"/>
</dbReference>
<dbReference type="Pfam" id="PF03479">
    <property type="entry name" value="PCC"/>
    <property type="match status" value="1"/>
</dbReference>
<keyword evidence="3" id="KW-0804">Transcription</keyword>
<evidence type="ECO:0000313" key="6">
    <source>
        <dbReference type="EMBL" id="URE03362.1"/>
    </source>
</evidence>
<gene>
    <name evidence="6" type="ORF">MUK42_19787</name>
</gene>
<comment type="function">
    <text evidence="3">Transcription factor that specifically binds AT-rich DNA sequences related to the nuclear matrix attachment regions (MARs).</text>
</comment>
<evidence type="ECO:0000313" key="7">
    <source>
        <dbReference type="Proteomes" id="UP001055439"/>
    </source>
</evidence>
<dbReference type="EMBL" id="CP097507">
    <property type="protein sequence ID" value="URE03362.1"/>
    <property type="molecule type" value="Genomic_DNA"/>
</dbReference>
<feature type="compositionally biased region" description="Low complexity" evidence="4">
    <location>
        <begin position="157"/>
        <end position="167"/>
    </location>
</feature>